<evidence type="ECO:0000313" key="2">
    <source>
        <dbReference type="EMBL" id="OMJ11674.1"/>
    </source>
</evidence>
<dbReference type="OrthoDB" id="360390at2759"/>
<protein>
    <submittedName>
        <fullName evidence="2">Rab3 GTPase-activating protein non-catalytic subunit</fullName>
    </submittedName>
</protein>
<dbReference type="AlphaFoldDB" id="A0A1R1XAM9"/>
<feature type="domain" description="Rab3-GAP regulatory subunit N-terminal" evidence="1">
    <location>
        <begin position="27"/>
        <end position="328"/>
    </location>
</feature>
<evidence type="ECO:0000259" key="1">
    <source>
        <dbReference type="Pfam" id="PF14655"/>
    </source>
</evidence>
<comment type="caution">
    <text evidence="2">The sequence shown here is derived from an EMBL/GenBank/DDBJ whole genome shotgun (WGS) entry which is preliminary data.</text>
</comment>
<dbReference type="PANTHER" id="PTHR12472">
    <property type="entry name" value="RAB3-GAP REGULATORY DOMAIN"/>
    <property type="match status" value="1"/>
</dbReference>
<dbReference type="Proteomes" id="UP000187429">
    <property type="component" value="Unassembled WGS sequence"/>
</dbReference>
<keyword evidence="3" id="KW-1185">Reference proteome</keyword>
<evidence type="ECO:0000313" key="3">
    <source>
        <dbReference type="Proteomes" id="UP000187429"/>
    </source>
</evidence>
<dbReference type="EMBL" id="LSSM01005933">
    <property type="protein sequence ID" value="OMJ11674.1"/>
    <property type="molecule type" value="Genomic_DNA"/>
</dbReference>
<proteinExistence type="predicted"/>
<gene>
    <name evidence="2" type="ORF">AYI69_g9745</name>
</gene>
<dbReference type="InterPro" id="IPR032839">
    <property type="entry name" value="RAB3GAP_N"/>
</dbReference>
<reference evidence="3" key="1">
    <citation type="submission" date="2017-01" db="EMBL/GenBank/DDBJ databases">
        <authorList>
            <person name="Wang Y."/>
            <person name="White M."/>
            <person name="Kvist S."/>
            <person name="Moncalvo J.-M."/>
        </authorList>
    </citation>
    <scope>NUCLEOTIDE SEQUENCE [LARGE SCALE GENOMIC DNA]</scope>
    <source>
        <strain evidence="3">ID-206-W2</strain>
    </source>
</reference>
<dbReference type="InterPro" id="IPR026059">
    <property type="entry name" value="Rab3GAP2"/>
</dbReference>
<dbReference type="PANTHER" id="PTHR12472:SF0">
    <property type="entry name" value="RAB3 GTPASE-ACTIVATING PROTEIN NON-CATALYTIC SUBUNIT"/>
    <property type="match status" value="1"/>
</dbReference>
<accession>A0A1R1XAM9</accession>
<organism evidence="2 3">
    <name type="scientific">Smittium culicis</name>
    <dbReference type="NCBI Taxonomy" id="133412"/>
    <lineage>
        <taxon>Eukaryota</taxon>
        <taxon>Fungi</taxon>
        <taxon>Fungi incertae sedis</taxon>
        <taxon>Zoopagomycota</taxon>
        <taxon>Kickxellomycotina</taxon>
        <taxon>Harpellomycetes</taxon>
        <taxon>Harpellales</taxon>
        <taxon>Legeriomycetaceae</taxon>
        <taxon>Smittium</taxon>
    </lineage>
</organism>
<sequence>MQPNISSYLTTNESIIDDIDQPPYTYEVNLCFRDGFVSSIDAQSLWVSLQLSMKNLAAQAHCEGSELDSFFSFKKIYFGLPSFLDAASIGLRNPSINSLDYQSPDVFTSNTLLKPATARYLVAPPKSMLQLHVTTEEIESSFSAVKFANKVASKVSGVVYNIAKSYFFSSSSFPNFSRGDADGSGAASPSHSKTTNVPAVLSLRDSGRQITRISLSPAKFQLAALTDNLGRVLIIDTDSCNIVAMFKGFRDGQCGWVEIHEEKSTNLGTGSKLPTDPKNNNLGQFESSLSILCIVLYASRLGLLQVFSIADYNSPISSTSIGKGFKLIQSHSHSLGESLSVDNGYFIKPVLPPQPASCFLINNEGLFMPINIKKV</sequence>
<dbReference type="Pfam" id="PF14655">
    <property type="entry name" value="RAB3GAP2_N"/>
    <property type="match status" value="1"/>
</dbReference>
<name>A0A1R1XAM9_9FUNG</name>